<comment type="caution">
    <text evidence="1">The sequence shown here is derived from an EMBL/GenBank/DDBJ whole genome shotgun (WGS) entry which is preliminary data.</text>
</comment>
<dbReference type="EMBL" id="JAXCGZ010003975">
    <property type="protein sequence ID" value="KAK7082547.1"/>
    <property type="molecule type" value="Genomic_DNA"/>
</dbReference>
<sequence>MKTFATNVYGPSLSLSLPRGLDWKPELSPALPDVANLHLEFWVVNFTVNNLYTDIPQ</sequence>
<dbReference type="AlphaFoldDB" id="A0AAN8XFR2"/>
<accession>A0AAN8XFR2</accession>
<protein>
    <submittedName>
        <fullName evidence="1">Uncharacterized protein</fullName>
    </submittedName>
</protein>
<gene>
    <name evidence="1" type="ORF">SK128_021652</name>
</gene>
<evidence type="ECO:0000313" key="1">
    <source>
        <dbReference type="EMBL" id="KAK7082547.1"/>
    </source>
</evidence>
<reference evidence="1 2" key="1">
    <citation type="submission" date="2023-11" db="EMBL/GenBank/DDBJ databases">
        <title>Halocaridina rubra genome assembly.</title>
        <authorList>
            <person name="Smith C."/>
        </authorList>
    </citation>
    <scope>NUCLEOTIDE SEQUENCE [LARGE SCALE GENOMIC DNA]</scope>
    <source>
        <strain evidence="1">EP-1</strain>
        <tissue evidence="1">Whole</tissue>
    </source>
</reference>
<keyword evidence="2" id="KW-1185">Reference proteome</keyword>
<organism evidence="1 2">
    <name type="scientific">Halocaridina rubra</name>
    <name type="common">Hawaiian red shrimp</name>
    <dbReference type="NCBI Taxonomy" id="373956"/>
    <lineage>
        <taxon>Eukaryota</taxon>
        <taxon>Metazoa</taxon>
        <taxon>Ecdysozoa</taxon>
        <taxon>Arthropoda</taxon>
        <taxon>Crustacea</taxon>
        <taxon>Multicrustacea</taxon>
        <taxon>Malacostraca</taxon>
        <taxon>Eumalacostraca</taxon>
        <taxon>Eucarida</taxon>
        <taxon>Decapoda</taxon>
        <taxon>Pleocyemata</taxon>
        <taxon>Caridea</taxon>
        <taxon>Atyoidea</taxon>
        <taxon>Atyidae</taxon>
        <taxon>Halocaridina</taxon>
    </lineage>
</organism>
<feature type="non-terminal residue" evidence="1">
    <location>
        <position position="57"/>
    </location>
</feature>
<dbReference type="Proteomes" id="UP001381693">
    <property type="component" value="Unassembled WGS sequence"/>
</dbReference>
<proteinExistence type="predicted"/>
<evidence type="ECO:0000313" key="2">
    <source>
        <dbReference type="Proteomes" id="UP001381693"/>
    </source>
</evidence>
<name>A0AAN8XFR2_HALRR</name>